<proteinExistence type="predicted"/>
<evidence type="ECO:0000313" key="2">
    <source>
        <dbReference type="EMBL" id="TKK13662.1"/>
    </source>
</evidence>
<organism evidence="2 3">
    <name type="scientific">Enterobacter cancerogenus</name>
    <dbReference type="NCBI Taxonomy" id="69218"/>
    <lineage>
        <taxon>Bacteria</taxon>
        <taxon>Pseudomonadati</taxon>
        <taxon>Pseudomonadota</taxon>
        <taxon>Gammaproteobacteria</taxon>
        <taxon>Enterobacterales</taxon>
        <taxon>Enterobacteriaceae</taxon>
        <taxon>Enterobacter</taxon>
        <taxon>Enterobacter cloacae complex</taxon>
    </lineage>
</organism>
<name>A0AB38NYS6_9ENTR</name>
<dbReference type="EMBL" id="QGAL01000013">
    <property type="protein sequence ID" value="TKK13662.1"/>
    <property type="molecule type" value="Genomic_DNA"/>
</dbReference>
<dbReference type="InterPro" id="IPR007039">
    <property type="entry name" value="TrbC/VirB2"/>
</dbReference>
<keyword evidence="1" id="KW-0812">Transmembrane</keyword>
<sequence>MNRMKDLYTMNGTFYSNIQDILNKSKVNQLSLIKMKRKKQMLKANGLKRHYVLALLMLACSPYALAAGDTGWLDILNQYAKNIQIGVYALAGTVVLICVIISGIRLAISRMSGNHDKTFWDYISDLSMAIWIGGAVVFFTALWQVFGTSS</sequence>
<gene>
    <name evidence="2" type="ORF">EcCFBP13530_22950</name>
</gene>
<feature type="transmembrane region" description="Helical" evidence="1">
    <location>
        <begin position="85"/>
        <end position="108"/>
    </location>
</feature>
<comment type="caution">
    <text evidence="2">The sequence shown here is derived from an EMBL/GenBank/DDBJ whole genome shotgun (WGS) entry which is preliminary data.</text>
</comment>
<keyword evidence="1" id="KW-1133">Transmembrane helix</keyword>
<reference evidence="2 3" key="1">
    <citation type="journal article" date="2019" name="Sci. Rep.">
        <title>Differences in resource use lead to coexistence of seed-transmitted microbial populations.</title>
        <authorList>
            <person name="Torres-Cortes G."/>
            <person name="Garcia B.J."/>
            <person name="Compant S."/>
            <person name="Rezki S."/>
            <person name="Jones P."/>
            <person name="Preveaux A."/>
            <person name="Briand M."/>
            <person name="Roulet A."/>
            <person name="Bouchez O."/>
            <person name="Jacobson D."/>
            <person name="Barret M."/>
        </authorList>
    </citation>
    <scope>NUCLEOTIDE SEQUENCE [LARGE SCALE GENOMIC DNA]</scope>
    <source>
        <strain evidence="2 3">CFBP13530</strain>
    </source>
</reference>
<evidence type="ECO:0000313" key="3">
    <source>
        <dbReference type="Proteomes" id="UP000306327"/>
    </source>
</evidence>
<feature type="transmembrane region" description="Helical" evidence="1">
    <location>
        <begin position="128"/>
        <end position="146"/>
    </location>
</feature>
<accession>A0AB38NYS6</accession>
<evidence type="ECO:0000256" key="1">
    <source>
        <dbReference type="SAM" id="Phobius"/>
    </source>
</evidence>
<keyword evidence="1" id="KW-0472">Membrane</keyword>
<protein>
    <submittedName>
        <fullName evidence="2">Conjugal transfer protein</fullName>
    </submittedName>
</protein>
<dbReference type="AlphaFoldDB" id="A0AB38NYS6"/>
<dbReference type="Proteomes" id="UP000306327">
    <property type="component" value="Unassembled WGS sequence"/>
</dbReference>
<dbReference type="Pfam" id="PF04956">
    <property type="entry name" value="TrbC"/>
    <property type="match status" value="1"/>
</dbReference>